<keyword evidence="1" id="KW-0732">Signal</keyword>
<dbReference type="GO" id="GO:0004622">
    <property type="term" value="F:phosphatidylcholine lysophospholipase activity"/>
    <property type="evidence" value="ECO:0007669"/>
    <property type="project" value="TreeGrafter"/>
</dbReference>
<dbReference type="Proteomes" id="UP000004947">
    <property type="component" value="Unassembled WGS sequence"/>
</dbReference>
<protein>
    <submittedName>
        <fullName evidence="3">Cellulose-binding, family II, bacterial type</fullName>
    </submittedName>
</protein>
<name>A6DIE9_9BACT</name>
<evidence type="ECO:0000256" key="1">
    <source>
        <dbReference type="SAM" id="SignalP"/>
    </source>
</evidence>
<dbReference type="OrthoDB" id="194939at2"/>
<dbReference type="Pfam" id="PF13472">
    <property type="entry name" value="Lipase_GDSL_2"/>
    <property type="match status" value="1"/>
</dbReference>
<feature type="signal peptide" evidence="1">
    <location>
        <begin position="1"/>
        <end position="20"/>
    </location>
</feature>
<sequence>MFKQLCIVMAVCVCVLSVSAEKGNVAKATTILCIGDSITEGGKSFSVYRYPLNKKLMDAGYNITFIGPKSATKGGVTLSHAGYGGKKTASLDKLFNGIYAAHTADIILIHSAHNSFHHHKPVKGIVANLESIVNKARAVNPKVTILLGQGITSGKLPKYSYIPQLNVEVGKLAKRLHTEQSPVIAVDHATGFDWKTDTTKDKVHPNAQGAEKMASKWFEALEKLPQLKKGSAAAR</sequence>
<reference evidence="3 4" key="1">
    <citation type="journal article" date="2010" name="J. Bacteriol.">
        <title>Genome sequence of Lentisphaera araneosa HTCC2155T, the type species of the order Lentisphaerales in the phylum Lentisphaerae.</title>
        <authorList>
            <person name="Thrash J.C."/>
            <person name="Cho J.C."/>
            <person name="Vergin K.L."/>
            <person name="Morris R.M."/>
            <person name="Giovannoni S.J."/>
        </authorList>
    </citation>
    <scope>NUCLEOTIDE SEQUENCE [LARGE SCALE GENOMIC DNA]</scope>
    <source>
        <strain evidence="3 4">HTCC2155</strain>
    </source>
</reference>
<dbReference type="RefSeq" id="WP_007277680.1">
    <property type="nucleotide sequence ID" value="NZ_ABCK01000004.1"/>
</dbReference>
<comment type="caution">
    <text evidence="3">The sequence shown here is derived from an EMBL/GenBank/DDBJ whole genome shotgun (WGS) entry which is preliminary data.</text>
</comment>
<dbReference type="SUPFAM" id="SSF52266">
    <property type="entry name" value="SGNH hydrolase"/>
    <property type="match status" value="1"/>
</dbReference>
<evidence type="ECO:0000313" key="3">
    <source>
        <dbReference type="EMBL" id="EDM28803.1"/>
    </source>
</evidence>
<dbReference type="PANTHER" id="PTHR30383:SF2">
    <property type="entry name" value="CELLULOSE-BINDING PROTEIN"/>
    <property type="match status" value="1"/>
</dbReference>
<accession>A6DIE9</accession>
<dbReference type="AlphaFoldDB" id="A6DIE9"/>
<dbReference type="PANTHER" id="PTHR30383">
    <property type="entry name" value="THIOESTERASE 1/PROTEASE 1/LYSOPHOSPHOLIPASE L1"/>
    <property type="match status" value="1"/>
</dbReference>
<proteinExistence type="predicted"/>
<keyword evidence="4" id="KW-1185">Reference proteome</keyword>
<feature type="chain" id="PRO_5002693985" evidence="1">
    <location>
        <begin position="21"/>
        <end position="235"/>
    </location>
</feature>
<dbReference type="InterPro" id="IPR013830">
    <property type="entry name" value="SGNH_hydro"/>
</dbReference>
<dbReference type="InterPro" id="IPR051532">
    <property type="entry name" value="Ester_Hydrolysis_Enzymes"/>
</dbReference>
<dbReference type="Gene3D" id="3.40.50.1110">
    <property type="entry name" value="SGNH hydrolase"/>
    <property type="match status" value="1"/>
</dbReference>
<dbReference type="eggNOG" id="COG2755">
    <property type="taxonomic scope" value="Bacteria"/>
</dbReference>
<evidence type="ECO:0000313" key="4">
    <source>
        <dbReference type="Proteomes" id="UP000004947"/>
    </source>
</evidence>
<dbReference type="EMBL" id="ABCK01000004">
    <property type="protein sequence ID" value="EDM28803.1"/>
    <property type="molecule type" value="Genomic_DNA"/>
</dbReference>
<gene>
    <name evidence="3" type="ORF">LNTAR_09539</name>
</gene>
<organism evidence="3 4">
    <name type="scientific">Lentisphaera araneosa HTCC2155</name>
    <dbReference type="NCBI Taxonomy" id="313628"/>
    <lineage>
        <taxon>Bacteria</taxon>
        <taxon>Pseudomonadati</taxon>
        <taxon>Lentisphaerota</taxon>
        <taxon>Lentisphaeria</taxon>
        <taxon>Lentisphaerales</taxon>
        <taxon>Lentisphaeraceae</taxon>
        <taxon>Lentisphaera</taxon>
    </lineage>
</organism>
<evidence type="ECO:0000259" key="2">
    <source>
        <dbReference type="Pfam" id="PF13472"/>
    </source>
</evidence>
<feature type="domain" description="SGNH hydrolase-type esterase" evidence="2">
    <location>
        <begin position="33"/>
        <end position="211"/>
    </location>
</feature>
<dbReference type="InterPro" id="IPR036514">
    <property type="entry name" value="SGNH_hydro_sf"/>
</dbReference>
<dbReference type="STRING" id="313628.LNTAR_09539"/>